<dbReference type="AlphaFoldDB" id="A0A5C4V623"/>
<dbReference type="EMBL" id="VDLX02000028">
    <property type="protein sequence ID" value="KAB8186896.1"/>
    <property type="molecule type" value="Genomic_DNA"/>
</dbReference>
<dbReference type="Pfam" id="PF12728">
    <property type="entry name" value="HTH_17"/>
    <property type="match status" value="1"/>
</dbReference>
<dbReference type="Gene3D" id="1.10.1660.10">
    <property type="match status" value="1"/>
</dbReference>
<evidence type="ECO:0000313" key="2">
    <source>
        <dbReference type="EMBL" id="KAB8186896.1"/>
    </source>
</evidence>
<dbReference type="OrthoDB" id="3483399at2"/>
<dbReference type="Proteomes" id="UP000312512">
    <property type="component" value="Unassembled WGS sequence"/>
</dbReference>
<sequence>MAVADYDPEEVYVTTAEAAALCGVKPPAVRQWVKRGHLEPVGRDERGQMLFTQLAVAKAEYATRKHARRPDNVAA</sequence>
<accession>A0A5C4V623</accession>
<proteinExistence type="predicted"/>
<dbReference type="InterPro" id="IPR009061">
    <property type="entry name" value="DNA-bd_dom_put_sf"/>
</dbReference>
<feature type="domain" description="Helix-turn-helix" evidence="1">
    <location>
        <begin position="12"/>
        <end position="53"/>
    </location>
</feature>
<evidence type="ECO:0000313" key="3">
    <source>
        <dbReference type="Proteomes" id="UP000312512"/>
    </source>
</evidence>
<name>A0A5C4V623_9ACTN</name>
<gene>
    <name evidence="2" type="ORF">FH608_046245</name>
</gene>
<organism evidence="2 3">
    <name type="scientific">Nonomuraea phyllanthi</name>
    <dbReference type="NCBI Taxonomy" id="2219224"/>
    <lineage>
        <taxon>Bacteria</taxon>
        <taxon>Bacillati</taxon>
        <taxon>Actinomycetota</taxon>
        <taxon>Actinomycetes</taxon>
        <taxon>Streptosporangiales</taxon>
        <taxon>Streptosporangiaceae</taxon>
        <taxon>Nonomuraea</taxon>
    </lineage>
</organism>
<keyword evidence="3" id="KW-1185">Reference proteome</keyword>
<reference evidence="2 3" key="1">
    <citation type="submission" date="2019-10" db="EMBL/GenBank/DDBJ databases">
        <title>Nonomuraea sp. nov., isolated from Phyllanthus amarus.</title>
        <authorList>
            <person name="Klykleung N."/>
            <person name="Tanasupawat S."/>
        </authorList>
    </citation>
    <scope>NUCLEOTIDE SEQUENCE [LARGE SCALE GENOMIC DNA]</scope>
    <source>
        <strain evidence="2 3">PA1-10</strain>
    </source>
</reference>
<comment type="caution">
    <text evidence="2">The sequence shown here is derived from an EMBL/GenBank/DDBJ whole genome shotgun (WGS) entry which is preliminary data.</text>
</comment>
<dbReference type="SUPFAM" id="SSF46955">
    <property type="entry name" value="Putative DNA-binding domain"/>
    <property type="match status" value="1"/>
</dbReference>
<dbReference type="InterPro" id="IPR041657">
    <property type="entry name" value="HTH_17"/>
</dbReference>
<protein>
    <submittedName>
        <fullName evidence="2">Helix-turn-helix domain-containing protein</fullName>
    </submittedName>
</protein>
<evidence type="ECO:0000259" key="1">
    <source>
        <dbReference type="Pfam" id="PF12728"/>
    </source>
</evidence>